<comment type="similarity">
    <text evidence="1">Belongs to the CFA/CMAS family.</text>
</comment>
<dbReference type="Proteomes" id="UP000184604">
    <property type="component" value="Chromosome"/>
</dbReference>
<dbReference type="AlphaFoldDB" id="A0A1L5FAS2"/>
<dbReference type="SUPFAM" id="SSF53335">
    <property type="entry name" value="S-adenosyl-L-methionine-dependent methyltransferases"/>
    <property type="match status" value="1"/>
</dbReference>
<dbReference type="GO" id="GO:0008168">
    <property type="term" value="F:methyltransferase activity"/>
    <property type="evidence" value="ECO:0007669"/>
    <property type="project" value="UniProtKB-KW"/>
</dbReference>
<dbReference type="Pfam" id="PF02353">
    <property type="entry name" value="CMAS"/>
    <property type="match status" value="1"/>
</dbReference>
<evidence type="ECO:0000256" key="4">
    <source>
        <dbReference type="ARBA" id="ARBA00022691"/>
    </source>
</evidence>
<dbReference type="GO" id="GO:0032259">
    <property type="term" value="P:methylation"/>
    <property type="evidence" value="ECO:0007669"/>
    <property type="project" value="UniProtKB-KW"/>
</dbReference>
<gene>
    <name evidence="8" type="ORF">BS101_15880</name>
</gene>
<dbReference type="PANTHER" id="PTHR43667">
    <property type="entry name" value="CYCLOPROPANE-FATTY-ACYL-PHOSPHOLIPID SYNTHASE"/>
    <property type="match status" value="1"/>
</dbReference>
<dbReference type="InterPro" id="IPR029063">
    <property type="entry name" value="SAM-dependent_MTases_sf"/>
</dbReference>
<proteinExistence type="inferred from homology"/>
<evidence type="ECO:0000313" key="9">
    <source>
        <dbReference type="Proteomes" id="UP000184604"/>
    </source>
</evidence>
<evidence type="ECO:0000259" key="7">
    <source>
        <dbReference type="Pfam" id="PF25371"/>
    </source>
</evidence>
<keyword evidence="5" id="KW-0443">Lipid metabolism</keyword>
<dbReference type="Gene3D" id="3.40.50.150">
    <property type="entry name" value="Vaccinia Virus protein VP39"/>
    <property type="match status" value="1"/>
</dbReference>
<keyword evidence="4" id="KW-0949">S-adenosyl-L-methionine</keyword>
<evidence type="ECO:0000256" key="3">
    <source>
        <dbReference type="ARBA" id="ARBA00022679"/>
    </source>
</evidence>
<feature type="domain" description="DUF7884" evidence="7">
    <location>
        <begin position="7"/>
        <end position="93"/>
    </location>
</feature>
<reference evidence="8 9" key="1">
    <citation type="submission" date="2016-12" db="EMBL/GenBank/DDBJ databases">
        <title>Complete genome sequence of Clostridium kluyveri JZZ isolated from the pit mud of a Chinese flavor liquor-making factory.</title>
        <authorList>
            <person name="Wang Y."/>
        </authorList>
    </citation>
    <scope>NUCLEOTIDE SEQUENCE [LARGE SCALE GENOMIC DNA]</scope>
    <source>
        <strain evidence="8 9">JZZ</strain>
    </source>
</reference>
<dbReference type="CDD" id="cd02440">
    <property type="entry name" value="AdoMet_MTases"/>
    <property type="match status" value="1"/>
</dbReference>
<dbReference type="RefSeq" id="WP_073539725.1">
    <property type="nucleotide sequence ID" value="NZ_CP018335.1"/>
</dbReference>
<protein>
    <submittedName>
        <fullName evidence="8">SAM-dependent methyltransferase</fullName>
    </submittedName>
</protein>
<name>A0A1L5FAS2_CLOKL</name>
<evidence type="ECO:0000256" key="2">
    <source>
        <dbReference type="ARBA" id="ARBA00022603"/>
    </source>
</evidence>
<dbReference type="OrthoDB" id="9782855at2"/>
<keyword evidence="2 8" id="KW-0489">Methyltransferase</keyword>
<dbReference type="GO" id="GO:0008610">
    <property type="term" value="P:lipid biosynthetic process"/>
    <property type="evidence" value="ECO:0007669"/>
    <property type="project" value="InterPro"/>
</dbReference>
<keyword evidence="3 8" id="KW-0808">Transferase</keyword>
<accession>A0A1L5FAS2</accession>
<dbReference type="InterPro" id="IPR057206">
    <property type="entry name" value="DUF7884"/>
</dbReference>
<evidence type="ECO:0000256" key="5">
    <source>
        <dbReference type="ARBA" id="ARBA00023098"/>
    </source>
</evidence>
<dbReference type="InterPro" id="IPR003333">
    <property type="entry name" value="CMAS"/>
</dbReference>
<evidence type="ECO:0000256" key="1">
    <source>
        <dbReference type="ARBA" id="ARBA00010815"/>
    </source>
</evidence>
<dbReference type="PIRSF" id="PIRSF003085">
    <property type="entry name" value="CMAS"/>
    <property type="match status" value="1"/>
</dbReference>
<dbReference type="PANTHER" id="PTHR43667:SF1">
    <property type="entry name" value="CYCLOPROPANE-FATTY-ACYL-PHOSPHOLIPID SYNTHASE"/>
    <property type="match status" value="1"/>
</dbReference>
<evidence type="ECO:0000313" key="8">
    <source>
        <dbReference type="EMBL" id="APM40115.1"/>
    </source>
</evidence>
<dbReference type="EMBL" id="CP018335">
    <property type="protein sequence ID" value="APM40115.1"/>
    <property type="molecule type" value="Genomic_DNA"/>
</dbReference>
<organism evidence="8 9">
    <name type="scientific">Clostridium kluyveri</name>
    <dbReference type="NCBI Taxonomy" id="1534"/>
    <lineage>
        <taxon>Bacteria</taxon>
        <taxon>Bacillati</taxon>
        <taxon>Bacillota</taxon>
        <taxon>Clostridia</taxon>
        <taxon>Eubacteriales</taxon>
        <taxon>Clostridiaceae</taxon>
        <taxon>Clostridium</taxon>
    </lineage>
</organism>
<evidence type="ECO:0000256" key="6">
    <source>
        <dbReference type="PIRSR" id="PIRSR003085-1"/>
    </source>
</evidence>
<dbReference type="Pfam" id="PF25371">
    <property type="entry name" value="DUF7884"/>
    <property type="match status" value="1"/>
</dbReference>
<sequence length="394" mass="46185">MELDKVFFKKFLQSAFSDTVEVKYWDGMEDKYGDGKAKFKIYINGHISKKNILTDPFLAIGEAYMNNLIDFEGNIREIIESVYRNKDSFLHKAEIFSKLYKVIPNNIKRSKKDVQYHYDLGDDFYSLWLDETMTYSCGYFMKEEDSLYQAQINKVNYILKKLQLKPGQKLLDIGCGWGNLIITAAQKYGVNALGITLSKKQFEKTNKKILENNLQEKVQVKLVDYRELVKEKYSFDRIVSVGMIEHVGRQNLSSYMEDVKAMLKEGGISLLHCITAQTEGEVNQWIKKYIFPGGYIPSIRQLVSLMADNNLHLIDAESLRLHYFKTLKCWAENFENKLEEVKKIKDDVFIRMWRLYLNACSASFHYGVMDIHQFLFTKGLNNDIYMTRDYLYED</sequence>
<feature type="active site" evidence="6">
    <location>
        <position position="360"/>
    </location>
</feature>
<dbReference type="InterPro" id="IPR050723">
    <property type="entry name" value="CFA/CMAS"/>
</dbReference>